<accession>A0A9W7D392</accession>
<name>A0A9W7D392_9STRA</name>
<feature type="region of interest" description="Disordered" evidence="1">
    <location>
        <begin position="146"/>
        <end position="267"/>
    </location>
</feature>
<sequence>MATMTTGSTGSTMIQRVRNSAISDLKEFSGKDQDEDQARAWLGKLHRSTRNKWADLLRIFQIQYCGFGVSVARQYYHARKRSDESALEYLHRLNVAGLRARLKIKDGIPKDKREHVDHFIETLGDQEVADRLTLLRLLPRALGRAKNRQKKSAFGSNKYRQKAPANSAPAAAAKHVRAIQIQDPDSGSDDSGSERSDSDCDEHRRIYTAANQDYARSAGEESNGLDRSQPDRPQHDRTTHDHKSKIQIDGSDRSRCTHCGSKKHTDL</sequence>
<dbReference type="OrthoDB" id="114393at2759"/>
<gene>
    <name evidence="2" type="ORF">Pfra01_002130300</name>
</gene>
<evidence type="ECO:0000313" key="2">
    <source>
        <dbReference type="EMBL" id="GMF52171.1"/>
    </source>
</evidence>
<evidence type="ECO:0000313" key="3">
    <source>
        <dbReference type="Proteomes" id="UP001165121"/>
    </source>
</evidence>
<evidence type="ECO:0000256" key="1">
    <source>
        <dbReference type="SAM" id="MobiDB-lite"/>
    </source>
</evidence>
<dbReference type="Proteomes" id="UP001165121">
    <property type="component" value="Unassembled WGS sequence"/>
</dbReference>
<organism evidence="2 3">
    <name type="scientific">Phytophthora fragariaefolia</name>
    <dbReference type="NCBI Taxonomy" id="1490495"/>
    <lineage>
        <taxon>Eukaryota</taxon>
        <taxon>Sar</taxon>
        <taxon>Stramenopiles</taxon>
        <taxon>Oomycota</taxon>
        <taxon>Peronosporomycetes</taxon>
        <taxon>Peronosporales</taxon>
        <taxon>Peronosporaceae</taxon>
        <taxon>Phytophthora</taxon>
    </lineage>
</organism>
<feature type="compositionally biased region" description="Basic and acidic residues" evidence="1">
    <location>
        <begin position="228"/>
        <end position="255"/>
    </location>
</feature>
<protein>
    <submittedName>
        <fullName evidence="2">Unnamed protein product</fullName>
    </submittedName>
</protein>
<feature type="compositionally biased region" description="Basic and acidic residues" evidence="1">
    <location>
        <begin position="192"/>
        <end position="205"/>
    </location>
</feature>
<dbReference type="EMBL" id="BSXT01003039">
    <property type="protein sequence ID" value="GMF52171.1"/>
    <property type="molecule type" value="Genomic_DNA"/>
</dbReference>
<reference evidence="2" key="1">
    <citation type="submission" date="2023-04" db="EMBL/GenBank/DDBJ databases">
        <title>Phytophthora fragariaefolia NBRC 109709.</title>
        <authorList>
            <person name="Ichikawa N."/>
            <person name="Sato H."/>
            <person name="Tonouchi N."/>
        </authorList>
    </citation>
    <scope>NUCLEOTIDE SEQUENCE</scope>
    <source>
        <strain evidence="2">NBRC 109709</strain>
    </source>
</reference>
<comment type="caution">
    <text evidence="2">The sequence shown here is derived from an EMBL/GenBank/DDBJ whole genome shotgun (WGS) entry which is preliminary data.</text>
</comment>
<keyword evidence="3" id="KW-1185">Reference proteome</keyword>
<dbReference type="AlphaFoldDB" id="A0A9W7D392"/>
<feature type="compositionally biased region" description="Low complexity" evidence="1">
    <location>
        <begin position="163"/>
        <end position="173"/>
    </location>
</feature>
<proteinExistence type="predicted"/>